<dbReference type="EMBL" id="KZ623427">
    <property type="protein sequence ID" value="PNS22919.1"/>
    <property type="molecule type" value="Genomic_DNA"/>
</dbReference>
<name>A0A2K1R6P1_POPTR</name>
<dbReference type="AlphaFoldDB" id="A0A2K1R6P1"/>
<organism evidence="1">
    <name type="scientific">Populus trichocarpa</name>
    <name type="common">Western balsam poplar</name>
    <name type="synonym">Populus balsamifera subsp. trichocarpa</name>
    <dbReference type="NCBI Taxonomy" id="3694"/>
    <lineage>
        <taxon>Eukaryota</taxon>
        <taxon>Viridiplantae</taxon>
        <taxon>Streptophyta</taxon>
        <taxon>Embryophyta</taxon>
        <taxon>Tracheophyta</taxon>
        <taxon>Spermatophyta</taxon>
        <taxon>Magnoliopsida</taxon>
        <taxon>eudicotyledons</taxon>
        <taxon>Gunneridae</taxon>
        <taxon>Pentapetalae</taxon>
        <taxon>rosids</taxon>
        <taxon>fabids</taxon>
        <taxon>Malpighiales</taxon>
        <taxon>Salicaceae</taxon>
        <taxon>Saliceae</taxon>
        <taxon>Populus</taxon>
    </lineage>
</organism>
<accession>A0A2K1R6P1</accession>
<proteinExistence type="predicted"/>
<reference evidence="1" key="2">
    <citation type="submission" date="2017-07" db="EMBL/GenBank/DDBJ databases">
        <title>WGS assembly of Populus trichocarpa.</title>
        <authorList>
            <person name="Tuskan G."/>
            <person name="Difazio S."/>
            <person name="Jansson S."/>
            <person name="Bohlmann J."/>
            <person name="Grigoriev I."/>
            <person name="Hellsten U."/>
            <person name="Putnam N."/>
            <person name="Ralph S."/>
            <person name="Rombauts S."/>
            <person name="Salamov A."/>
            <person name="Schein J."/>
            <person name="Sterck L."/>
            <person name="Aerts A."/>
            <person name="Bhalerao R."/>
            <person name="Bhalerao R."/>
            <person name="Blaudez D."/>
            <person name="Boerjan W."/>
            <person name="Brun A."/>
            <person name="Brunner A."/>
            <person name="Busov V."/>
            <person name="Campbell M."/>
            <person name="Carlson J."/>
            <person name="Chalot M."/>
            <person name="Chapman J."/>
            <person name="Chen G."/>
            <person name="Cooper D."/>
            <person name="Coutinho P."/>
            <person name="Couturier J."/>
            <person name="Covert S."/>
            <person name="Cronk Q."/>
            <person name="Cunningham R."/>
            <person name="Davis J."/>
            <person name="Degroeve S."/>
            <person name="Dejardin A."/>
            <person name="Depamphilis C."/>
            <person name="Detter J."/>
            <person name="Dirks B."/>
            <person name="Dubchak I."/>
            <person name="Duplessis S."/>
            <person name="Ehlting J."/>
            <person name="Ellis B."/>
            <person name="Gendler K."/>
            <person name="Goodstein D."/>
            <person name="Gribskov M."/>
            <person name="Grimwood J."/>
            <person name="Groover A."/>
            <person name="Gunter L."/>
            <person name="Hamberger B."/>
            <person name="Heinze B."/>
            <person name="Helariutta Y."/>
            <person name="Henrissat B."/>
            <person name="Holligan D."/>
            <person name="Holt R."/>
            <person name="Huang W."/>
            <person name="Islam-Faridi N."/>
            <person name="Jones S."/>
            <person name="Jones-Rhoades M."/>
            <person name="Jorgensen R."/>
            <person name="Joshi C."/>
            <person name="Kangasjarvi J."/>
            <person name="Karlsson J."/>
            <person name="Kelleher C."/>
            <person name="Kirkpatrick R."/>
            <person name="Kirst M."/>
            <person name="Kohler A."/>
            <person name="Kalluri U."/>
            <person name="Larimer F."/>
            <person name="Leebens-Mack J."/>
            <person name="Leple J."/>
            <person name="Locascio P."/>
            <person name="Lou Y."/>
            <person name="Lucas S."/>
            <person name="Martin F."/>
            <person name="Montanini B."/>
            <person name="Napoli C."/>
            <person name="Nelson D."/>
            <person name="Nelson C."/>
            <person name="Nieminen K."/>
            <person name="Nilsson O."/>
            <person name="Pereda V."/>
            <person name="Peter G."/>
            <person name="Philippe R."/>
            <person name="Pilate G."/>
            <person name="Poliakov A."/>
            <person name="Razumovskaya J."/>
            <person name="Richardson P."/>
            <person name="Rinaldi C."/>
            <person name="Ritland K."/>
            <person name="Rouze P."/>
            <person name="Ryaboy D."/>
            <person name="Schmutz J."/>
            <person name="Schrader J."/>
            <person name="Segerman B."/>
            <person name="Shin H."/>
            <person name="Siddiqui A."/>
            <person name="Sterky F."/>
            <person name="Terry A."/>
            <person name="Tsai C."/>
            <person name="Uberbacher E."/>
            <person name="Unneberg P."/>
            <person name="Vahala J."/>
            <person name="Wall K."/>
            <person name="Wessler S."/>
            <person name="Yang G."/>
            <person name="Yin T."/>
            <person name="Douglas C."/>
            <person name="Marra M."/>
            <person name="Sandberg G."/>
            <person name="Van De Peer Y."/>
            <person name="Rokhsar D."/>
        </authorList>
    </citation>
    <scope>NUCLEOTIDE SEQUENCE</scope>
    <source>
        <strain evidence="1">Nisqually-1</strain>
    </source>
</reference>
<gene>
    <name evidence="1" type="ORF">POPTR_T105000</name>
</gene>
<protein>
    <submittedName>
        <fullName evidence="1">Uncharacterized protein</fullName>
    </submittedName>
</protein>
<evidence type="ECO:0000313" key="1">
    <source>
        <dbReference type="EMBL" id="PNS22919.1"/>
    </source>
</evidence>
<dbReference type="InParanoid" id="A0A2K1R6P1"/>
<reference evidence="1" key="1">
    <citation type="journal article" date="2006" name="Science">
        <title>The genome of black cottonwood, Populus trichocarpa (Torr. &amp; Gray).</title>
        <authorList>
            <person name="Tuskan G.A."/>
            <person name="Difazio S."/>
            <person name="Jansson S."/>
            <person name="Bohlmann J."/>
            <person name="Grigoriev I."/>
            <person name="Hellsten U."/>
            <person name="Putnam N."/>
            <person name="Ralph S."/>
            <person name="Rombauts S."/>
            <person name="Salamov A."/>
            <person name="Schein J."/>
            <person name="Sterck L."/>
            <person name="Aerts A."/>
            <person name="Bhalerao R.R."/>
            <person name="Bhalerao R.P."/>
            <person name="Blaudez D."/>
            <person name="Boerjan W."/>
            <person name="Brun A."/>
            <person name="Brunner A."/>
            <person name="Busov V."/>
            <person name="Campbell M."/>
            <person name="Carlson J."/>
            <person name="Chalot M."/>
            <person name="Chapman J."/>
            <person name="Chen G.L."/>
            <person name="Cooper D."/>
            <person name="Coutinho P.M."/>
            <person name="Couturier J."/>
            <person name="Covert S."/>
            <person name="Cronk Q."/>
            <person name="Cunningham R."/>
            <person name="Davis J."/>
            <person name="Degroeve S."/>
            <person name="Dejardin A."/>
            <person name="Depamphilis C."/>
            <person name="Detter J."/>
            <person name="Dirks B."/>
            <person name="Dubchak I."/>
            <person name="Duplessis S."/>
            <person name="Ehlting J."/>
            <person name="Ellis B."/>
            <person name="Gendler K."/>
            <person name="Goodstein D."/>
            <person name="Gribskov M."/>
            <person name="Grimwood J."/>
            <person name="Groover A."/>
            <person name="Gunter L."/>
            <person name="Hamberger B."/>
            <person name="Heinze B."/>
            <person name="Helariutta Y."/>
            <person name="Henrissat B."/>
            <person name="Holligan D."/>
            <person name="Holt R."/>
            <person name="Huang W."/>
            <person name="Islam-Faridi N."/>
            <person name="Jones S."/>
            <person name="Jones-Rhoades M."/>
            <person name="Jorgensen R."/>
            <person name="Joshi C."/>
            <person name="Kangasjarvi J."/>
            <person name="Karlsson J."/>
            <person name="Kelleher C."/>
            <person name="Kirkpatrick R."/>
            <person name="Kirst M."/>
            <person name="Kohler A."/>
            <person name="Kalluri U."/>
            <person name="Larimer F."/>
            <person name="Leebens-Mack J."/>
            <person name="Leple J.C."/>
            <person name="Locascio P."/>
            <person name="Lou Y."/>
            <person name="Lucas S."/>
            <person name="Martin F."/>
            <person name="Montanini B."/>
            <person name="Napoli C."/>
            <person name="Nelson D.R."/>
            <person name="Nelson C."/>
            <person name="Nieminen K."/>
            <person name="Nilsson O."/>
            <person name="Pereda V."/>
            <person name="Peter G."/>
            <person name="Philippe R."/>
            <person name="Pilate G."/>
            <person name="Poliakov A."/>
            <person name="Razumovskaya J."/>
            <person name="Richardson P."/>
            <person name="Rinaldi C."/>
            <person name="Ritland K."/>
            <person name="Rouze P."/>
            <person name="Ryaboy D."/>
            <person name="Schmutz J."/>
            <person name="Schrader J."/>
            <person name="Segerman B."/>
            <person name="Shin H."/>
            <person name="Siddiqui A."/>
            <person name="Sterky F."/>
            <person name="Terry A."/>
            <person name="Tsai C.J."/>
            <person name="Uberbacher E."/>
            <person name="Unneberg P."/>
            <person name="Vahala J."/>
            <person name="Wall K."/>
            <person name="Wessler S."/>
            <person name="Yang G."/>
            <person name="Yin T."/>
            <person name="Douglas C."/>
            <person name="Marra M."/>
            <person name="Sandberg G."/>
            <person name="Van de Peer Y."/>
            <person name="Rokhsar D."/>
        </authorList>
    </citation>
    <scope>NUCLEOTIDE SEQUENCE [LARGE SCALE GENOMIC DNA]</scope>
    <source>
        <strain evidence="1">Nisqually-1</strain>
    </source>
</reference>
<sequence length="86" mass="9961">MEYQKAEMLPFSYDTIISYTILLHMHNQAFSEEHSASIDHISKVLDTYLSCVQRSSVSTVGLTCQMQRNELNFDTHTQIKGIHIQR</sequence>